<comment type="caution">
    <text evidence="11">The sequence shown here is derived from an EMBL/GenBank/DDBJ whole genome shotgun (WGS) entry which is preliminary data.</text>
</comment>
<reference evidence="12" key="1">
    <citation type="journal article" date="2019" name="Int. J. Syst. Evol. Microbiol.">
        <title>The Global Catalogue of Microorganisms (GCM) 10K type strain sequencing project: providing services to taxonomists for standard genome sequencing and annotation.</title>
        <authorList>
            <consortium name="The Broad Institute Genomics Platform"/>
            <consortium name="The Broad Institute Genome Sequencing Center for Infectious Disease"/>
            <person name="Wu L."/>
            <person name="Ma J."/>
        </authorList>
    </citation>
    <scope>NUCLEOTIDE SEQUENCE [LARGE SCALE GENOMIC DNA]</scope>
    <source>
        <strain evidence="12">CGMCC 1.3601</strain>
    </source>
</reference>
<dbReference type="InterPro" id="IPR001185">
    <property type="entry name" value="MS_channel"/>
</dbReference>
<keyword evidence="7" id="KW-0406">Ion transport</keyword>
<dbReference type="Proteomes" id="UP000658754">
    <property type="component" value="Unassembled WGS sequence"/>
</dbReference>
<proteinExistence type="inferred from homology"/>
<keyword evidence="6 10" id="KW-1133">Transmembrane helix</keyword>
<comment type="similarity">
    <text evidence="2">Belongs to the MscL family.</text>
</comment>
<dbReference type="InterPro" id="IPR019823">
    <property type="entry name" value="Mechanosensitive_channel_CS"/>
</dbReference>
<evidence type="ECO:0000313" key="11">
    <source>
        <dbReference type="EMBL" id="GGI71649.1"/>
    </source>
</evidence>
<evidence type="ECO:0000256" key="7">
    <source>
        <dbReference type="ARBA" id="ARBA00023065"/>
    </source>
</evidence>
<feature type="transmembrane region" description="Helical" evidence="10">
    <location>
        <begin position="12"/>
        <end position="38"/>
    </location>
</feature>
<evidence type="ECO:0000256" key="1">
    <source>
        <dbReference type="ARBA" id="ARBA00004651"/>
    </source>
</evidence>
<keyword evidence="3" id="KW-0813">Transport</keyword>
<keyword evidence="8 10" id="KW-0472">Membrane</keyword>
<evidence type="ECO:0000256" key="8">
    <source>
        <dbReference type="ARBA" id="ARBA00023136"/>
    </source>
</evidence>
<evidence type="ECO:0000256" key="4">
    <source>
        <dbReference type="ARBA" id="ARBA00022475"/>
    </source>
</evidence>
<accession>A0ABQ2CBU9</accession>
<protein>
    <submittedName>
        <fullName evidence="11">Large conductance mechanosensitive channel protein MscL</fullName>
    </submittedName>
</protein>
<name>A0ABQ2CBU9_9MICC</name>
<dbReference type="EMBL" id="BMKV01000001">
    <property type="protein sequence ID" value="GGI71649.1"/>
    <property type="molecule type" value="Genomic_DNA"/>
</dbReference>
<dbReference type="PROSITE" id="PS01327">
    <property type="entry name" value="MSCL"/>
    <property type="match status" value="1"/>
</dbReference>
<keyword evidence="9" id="KW-0407">Ion channel</keyword>
<dbReference type="Gene3D" id="1.10.1200.120">
    <property type="entry name" value="Large-conductance mechanosensitive channel, MscL, domain 1"/>
    <property type="match status" value="1"/>
</dbReference>
<evidence type="ECO:0000256" key="10">
    <source>
        <dbReference type="SAM" id="Phobius"/>
    </source>
</evidence>
<comment type="subcellular location">
    <subcellularLocation>
        <location evidence="1">Cell membrane</location>
        <topology evidence="1">Multi-pass membrane protein</topology>
    </subcellularLocation>
</comment>
<keyword evidence="12" id="KW-1185">Reference proteome</keyword>
<evidence type="ECO:0000313" key="12">
    <source>
        <dbReference type="Proteomes" id="UP000658754"/>
    </source>
</evidence>
<dbReference type="NCBIfam" id="TIGR00220">
    <property type="entry name" value="mscL"/>
    <property type="match status" value="1"/>
</dbReference>
<keyword evidence="5 10" id="KW-0812">Transmembrane</keyword>
<evidence type="ECO:0000256" key="3">
    <source>
        <dbReference type="ARBA" id="ARBA00022448"/>
    </source>
</evidence>
<gene>
    <name evidence="11" type="ORF">GCM10007175_05640</name>
</gene>
<evidence type="ECO:0000256" key="5">
    <source>
        <dbReference type="ARBA" id="ARBA00022692"/>
    </source>
</evidence>
<dbReference type="InterPro" id="IPR036019">
    <property type="entry name" value="MscL_channel"/>
</dbReference>
<dbReference type="PANTHER" id="PTHR30266">
    <property type="entry name" value="MECHANOSENSITIVE CHANNEL MSCL"/>
    <property type="match status" value="1"/>
</dbReference>
<feature type="transmembrane region" description="Helical" evidence="10">
    <location>
        <begin position="50"/>
        <end position="78"/>
    </location>
</feature>
<evidence type="ECO:0000256" key="6">
    <source>
        <dbReference type="ARBA" id="ARBA00022989"/>
    </source>
</evidence>
<dbReference type="SUPFAM" id="SSF81330">
    <property type="entry name" value="Gated mechanosensitive channel"/>
    <property type="match status" value="1"/>
</dbReference>
<evidence type="ECO:0000256" key="2">
    <source>
        <dbReference type="ARBA" id="ARBA00007254"/>
    </source>
</evidence>
<dbReference type="PANTHER" id="PTHR30266:SF2">
    <property type="entry name" value="LARGE-CONDUCTANCE MECHANOSENSITIVE CHANNEL"/>
    <property type="match status" value="1"/>
</dbReference>
<evidence type="ECO:0000256" key="9">
    <source>
        <dbReference type="ARBA" id="ARBA00023303"/>
    </source>
</evidence>
<dbReference type="Pfam" id="PF01741">
    <property type="entry name" value="MscL"/>
    <property type="match status" value="1"/>
</dbReference>
<organism evidence="11 12">
    <name type="scientific">Pseudarthrobacter scleromae</name>
    <dbReference type="NCBI Taxonomy" id="158897"/>
    <lineage>
        <taxon>Bacteria</taxon>
        <taxon>Bacillati</taxon>
        <taxon>Actinomycetota</taxon>
        <taxon>Actinomycetes</taxon>
        <taxon>Micrococcales</taxon>
        <taxon>Micrococcaceae</taxon>
        <taxon>Pseudarthrobacter</taxon>
    </lineage>
</organism>
<keyword evidence="4" id="KW-1003">Cell membrane</keyword>
<dbReference type="InterPro" id="IPR037673">
    <property type="entry name" value="MSC/AndL"/>
</dbReference>
<sequence>MKGNVVDLAVAVVMGAAFGAVVTSIVEGLLTPLIGLLFQAKGIEEMQWEGFLYGQVISSIISFLLIAAAIYFVVIMPMNHMIERRNRRLGIGQDVKEESAEDPQIALLTEIRDALKTRSS</sequence>